<dbReference type="Gene3D" id="1.20.1640.10">
    <property type="entry name" value="Multidrug efflux transporter AcrB transmembrane domain"/>
    <property type="match status" value="1"/>
</dbReference>
<keyword evidence="5" id="KW-0325">Glycoprotein</keyword>
<evidence type="ECO:0000256" key="2">
    <source>
        <dbReference type="ARBA" id="ARBA00022692"/>
    </source>
</evidence>
<sequence length="266" mass="30177">MFVSIFDDGPIFEKGSMKLIAYYIVGSTNNTLSIQYKEIKNFFNNLLSLDYPHKGEFPNPIIISSPEVTKIYDLFNTLSNDILISITFSLTISIIVIGFITRKIILTFVTLICITNVITLTISTVLWIGKFTFFLLCLINLLGWKINVLETTIIVLTIGLSFDYTLHSAVAYKETRNVICFTALEKILELTSHVIEPILCATMTNVAVGFIIIWSKTQAFFEIGVFMIIMSLYSLLSSLIIFPILMVCFGDRIKFNLPKIIRKKFS</sequence>
<name>A0A0K0FLH9_STRVS</name>
<reference evidence="7" key="1">
    <citation type="submission" date="2014-07" db="EMBL/GenBank/DDBJ databases">
        <authorList>
            <person name="Martin A.A"/>
            <person name="De Silva N."/>
        </authorList>
    </citation>
    <scope>NUCLEOTIDE SEQUENCE</scope>
</reference>
<evidence type="ECO:0000256" key="5">
    <source>
        <dbReference type="ARBA" id="ARBA00023180"/>
    </source>
</evidence>
<evidence type="ECO:0000313" key="7">
    <source>
        <dbReference type="Proteomes" id="UP000035680"/>
    </source>
</evidence>
<evidence type="ECO:0000256" key="6">
    <source>
        <dbReference type="SAM" id="Phobius"/>
    </source>
</evidence>
<dbReference type="Proteomes" id="UP000035680">
    <property type="component" value="Unassembled WGS sequence"/>
</dbReference>
<dbReference type="PANTHER" id="PTHR45951:SF3">
    <property type="entry name" value="PROTEIN DISPATCHED"/>
    <property type="match status" value="1"/>
</dbReference>
<keyword evidence="3 6" id="KW-1133">Transmembrane helix</keyword>
<evidence type="ECO:0000256" key="4">
    <source>
        <dbReference type="ARBA" id="ARBA00023136"/>
    </source>
</evidence>
<proteinExistence type="predicted"/>
<evidence type="ECO:0000256" key="1">
    <source>
        <dbReference type="ARBA" id="ARBA00004141"/>
    </source>
</evidence>
<dbReference type="GO" id="GO:0007224">
    <property type="term" value="P:smoothened signaling pathway"/>
    <property type="evidence" value="ECO:0007669"/>
    <property type="project" value="TreeGrafter"/>
</dbReference>
<keyword evidence="7" id="KW-1185">Reference proteome</keyword>
<reference evidence="8" key="2">
    <citation type="submission" date="2015-08" db="UniProtKB">
        <authorList>
            <consortium name="WormBaseParasite"/>
        </authorList>
    </citation>
    <scope>IDENTIFICATION</scope>
</reference>
<comment type="subcellular location">
    <subcellularLocation>
        <location evidence="1">Membrane</location>
        <topology evidence="1">Multi-pass membrane protein</topology>
    </subcellularLocation>
</comment>
<dbReference type="GO" id="GO:0016020">
    <property type="term" value="C:membrane"/>
    <property type="evidence" value="ECO:0007669"/>
    <property type="project" value="UniProtKB-SubCell"/>
</dbReference>
<dbReference type="STRING" id="75913.A0A0K0FLH9"/>
<keyword evidence="4 6" id="KW-0472">Membrane</keyword>
<dbReference type="GO" id="GO:0022857">
    <property type="term" value="F:transmembrane transporter activity"/>
    <property type="evidence" value="ECO:0007669"/>
    <property type="project" value="TreeGrafter"/>
</dbReference>
<evidence type="ECO:0000313" key="8">
    <source>
        <dbReference type="WBParaSite" id="SVE_0989400.1"/>
    </source>
</evidence>
<feature type="transmembrane region" description="Helical" evidence="6">
    <location>
        <begin position="108"/>
        <end position="128"/>
    </location>
</feature>
<dbReference type="PANTHER" id="PTHR45951">
    <property type="entry name" value="PROTEIN DISPATCHED-RELATED"/>
    <property type="match status" value="1"/>
</dbReference>
<dbReference type="SUPFAM" id="SSF82866">
    <property type="entry name" value="Multidrug efflux transporter AcrB transmembrane domain"/>
    <property type="match status" value="1"/>
</dbReference>
<feature type="transmembrane region" description="Helical" evidence="6">
    <location>
        <begin position="194"/>
        <end position="214"/>
    </location>
</feature>
<dbReference type="InterPro" id="IPR052081">
    <property type="entry name" value="Dispatched_Hh_regulator"/>
</dbReference>
<accession>A0A0K0FLH9</accession>
<keyword evidence="2 6" id="KW-0812">Transmembrane</keyword>
<feature type="transmembrane region" description="Helical" evidence="6">
    <location>
        <begin position="220"/>
        <end position="249"/>
    </location>
</feature>
<evidence type="ECO:0000256" key="3">
    <source>
        <dbReference type="ARBA" id="ARBA00022989"/>
    </source>
</evidence>
<protein>
    <submittedName>
        <fullName evidence="8">Protein dispatched (inferred by orthology to a D. melanogaster protein)</fullName>
    </submittedName>
</protein>
<dbReference type="AlphaFoldDB" id="A0A0K0FLH9"/>
<dbReference type="WBParaSite" id="SVE_0989400.1">
    <property type="protein sequence ID" value="SVE_0989400.1"/>
    <property type="gene ID" value="SVE_0989400"/>
</dbReference>
<organism evidence="7 8">
    <name type="scientific">Strongyloides venezuelensis</name>
    <name type="common">Threadworm</name>
    <dbReference type="NCBI Taxonomy" id="75913"/>
    <lineage>
        <taxon>Eukaryota</taxon>
        <taxon>Metazoa</taxon>
        <taxon>Ecdysozoa</taxon>
        <taxon>Nematoda</taxon>
        <taxon>Chromadorea</taxon>
        <taxon>Rhabditida</taxon>
        <taxon>Tylenchina</taxon>
        <taxon>Panagrolaimomorpha</taxon>
        <taxon>Strongyloidoidea</taxon>
        <taxon>Strongyloididae</taxon>
        <taxon>Strongyloides</taxon>
    </lineage>
</organism>
<feature type="transmembrane region" description="Helical" evidence="6">
    <location>
        <begin position="82"/>
        <end position="101"/>
    </location>
</feature>
<feature type="transmembrane region" description="Helical" evidence="6">
    <location>
        <begin position="148"/>
        <end position="166"/>
    </location>
</feature>